<evidence type="ECO:0000256" key="3">
    <source>
        <dbReference type="ARBA" id="ARBA00022553"/>
    </source>
</evidence>
<dbReference type="GO" id="GO:0003824">
    <property type="term" value="F:catalytic activity"/>
    <property type="evidence" value="ECO:0007669"/>
    <property type="project" value="InterPro"/>
</dbReference>
<organism evidence="5 6">
    <name type="scientific">Streptomyces malaysiensis subsp. samsunensis</name>
    <dbReference type="NCBI Taxonomy" id="459658"/>
    <lineage>
        <taxon>Bacteria</taxon>
        <taxon>Bacillati</taxon>
        <taxon>Actinomycetota</taxon>
        <taxon>Actinomycetes</taxon>
        <taxon>Kitasatosporales</taxon>
        <taxon>Streptomycetaceae</taxon>
        <taxon>Streptomyces</taxon>
        <taxon>Streptomyces violaceusniger group</taxon>
    </lineage>
</organism>
<dbReference type="Proteomes" id="UP001142400">
    <property type="component" value="Unassembled WGS sequence"/>
</dbReference>
<evidence type="ECO:0000256" key="2">
    <source>
        <dbReference type="ARBA" id="ARBA00022450"/>
    </source>
</evidence>
<dbReference type="AlphaFoldDB" id="A0A9X2M5C6"/>
<dbReference type="Pfam" id="PF00550">
    <property type="entry name" value="PP-binding"/>
    <property type="match status" value="1"/>
</dbReference>
<evidence type="ECO:0000256" key="1">
    <source>
        <dbReference type="ARBA" id="ARBA00001957"/>
    </source>
</evidence>
<dbReference type="EMBL" id="JANIIC010000088">
    <property type="protein sequence ID" value="MCQ8835687.1"/>
    <property type="molecule type" value="Genomic_DNA"/>
</dbReference>
<dbReference type="SUPFAM" id="SSF47336">
    <property type="entry name" value="ACP-like"/>
    <property type="match status" value="1"/>
</dbReference>
<gene>
    <name evidence="5" type="ORF">NQU54_43420</name>
</gene>
<dbReference type="InterPro" id="IPR010071">
    <property type="entry name" value="AA_adenyl_dom"/>
</dbReference>
<comment type="cofactor">
    <cofactor evidence="1">
        <name>pantetheine 4'-phosphate</name>
        <dbReference type="ChEBI" id="CHEBI:47942"/>
    </cofactor>
</comment>
<protein>
    <submittedName>
        <fullName evidence="5">Amino acid adenylation domain-containing protein</fullName>
    </submittedName>
</protein>
<dbReference type="Pfam" id="PF00501">
    <property type="entry name" value="AMP-binding"/>
    <property type="match status" value="1"/>
</dbReference>
<evidence type="ECO:0000313" key="6">
    <source>
        <dbReference type="Proteomes" id="UP001142400"/>
    </source>
</evidence>
<dbReference type="InterPro" id="IPR001242">
    <property type="entry name" value="Condensation_dom"/>
</dbReference>
<proteinExistence type="predicted"/>
<dbReference type="Gene3D" id="3.40.50.12780">
    <property type="entry name" value="N-terminal domain of ligase-like"/>
    <property type="match status" value="1"/>
</dbReference>
<dbReference type="Gene3D" id="1.10.1200.10">
    <property type="entry name" value="ACP-like"/>
    <property type="match status" value="1"/>
</dbReference>
<keyword evidence="2" id="KW-0596">Phosphopantetheine</keyword>
<dbReference type="GO" id="GO:0008610">
    <property type="term" value="P:lipid biosynthetic process"/>
    <property type="evidence" value="ECO:0007669"/>
    <property type="project" value="UniProtKB-ARBA"/>
</dbReference>
<evidence type="ECO:0000259" key="4">
    <source>
        <dbReference type="PROSITE" id="PS50075"/>
    </source>
</evidence>
<dbReference type="SUPFAM" id="SSF56801">
    <property type="entry name" value="Acetyl-CoA synthetase-like"/>
    <property type="match status" value="1"/>
</dbReference>
<reference evidence="5" key="1">
    <citation type="submission" date="2022-06" db="EMBL/GenBank/DDBJ databases">
        <title>WGS of actinobacteria.</title>
        <authorList>
            <person name="Thawai C."/>
        </authorList>
    </citation>
    <scope>NUCLEOTIDE SEQUENCE</scope>
    <source>
        <strain evidence="5">DSM 42010</strain>
    </source>
</reference>
<feature type="domain" description="Carrier" evidence="4">
    <location>
        <begin position="971"/>
        <end position="1046"/>
    </location>
</feature>
<dbReference type="GO" id="GO:0017000">
    <property type="term" value="P:antibiotic biosynthetic process"/>
    <property type="evidence" value="ECO:0007669"/>
    <property type="project" value="UniProtKB-ARBA"/>
</dbReference>
<dbReference type="GO" id="GO:0005737">
    <property type="term" value="C:cytoplasm"/>
    <property type="evidence" value="ECO:0007669"/>
    <property type="project" value="TreeGrafter"/>
</dbReference>
<dbReference type="InterPro" id="IPR000873">
    <property type="entry name" value="AMP-dep_synth/lig_dom"/>
</dbReference>
<dbReference type="SUPFAM" id="SSF52777">
    <property type="entry name" value="CoA-dependent acyltransferases"/>
    <property type="match status" value="2"/>
</dbReference>
<comment type="caution">
    <text evidence="5">The sequence shown here is derived from an EMBL/GenBank/DDBJ whole genome shotgun (WGS) entry which is preliminary data.</text>
</comment>
<dbReference type="InterPro" id="IPR036736">
    <property type="entry name" value="ACP-like_sf"/>
</dbReference>
<dbReference type="RefSeq" id="WP_257635811.1">
    <property type="nucleotide sequence ID" value="NZ_JANIIC010000088.1"/>
</dbReference>
<dbReference type="InterPro" id="IPR045851">
    <property type="entry name" value="AMP-bd_C_sf"/>
</dbReference>
<keyword evidence="3" id="KW-0597">Phosphoprotein</keyword>
<dbReference type="CDD" id="cd05930">
    <property type="entry name" value="A_NRPS"/>
    <property type="match status" value="1"/>
</dbReference>
<dbReference type="PANTHER" id="PTHR45527:SF1">
    <property type="entry name" value="FATTY ACID SYNTHASE"/>
    <property type="match status" value="1"/>
</dbReference>
<dbReference type="PANTHER" id="PTHR45527">
    <property type="entry name" value="NONRIBOSOMAL PEPTIDE SYNTHETASE"/>
    <property type="match status" value="1"/>
</dbReference>
<sequence>MSTAPATAKDGSEPAPLTVATRKEQALWLLEALVPGSGVNNLSIAFQVEGSFEEWVLQETLGRLLRRHKGLRTVFHASDVGLVKRTIGPDHFSVDIEQLLVEPDSVETTLTAFVAEPFVLDGSPLLRAAHAQGDEGDVFCLAVHHIIFDTVSSTIFLEEFIAVYEAVANGLQTPAELLREQPELPPAPPKQESLDYWRDHLRGFDSAGLSLACGGDDVPDPTLRGDHIAWVLSSQAVNAVRRLQRDLRAPEAAILLAAYYLLLASHGAGPDIVVGSPADVRNRESSKAVGYHINTLPLRVRVGFEADFKQLVAKTREAYFGGIAHSDVTVDVLLSELRHGDAASWRNTVFRHLFNYLPADQSWQFEIDGMVARRLPVENGYSKFDLEFFFVSSPESITLRAAFYTDVLSRSDVQLMLERYDALLVELGEDPARPVGVFRAWSNRDAEVISTANSTAQDVTPATLLEAVARQAEGSPHSPAVIDGQRTATYGQLWHSALSTRDQLVTAGVGPGDTVALSASRCPEMAAAVLGIWLADAAYLPLDPDHPAERTAYLLEDSAAKAVLIGPRGDVPVKESIRVLPMTSVIDAPWAWEPDSLRDTPDADSCAYLIYTSGSTGKPKGTLVTHRGAANVVSYFAREFKATAEDTALWLTTFSFDLSCLELFLPLTTGGRLLVAPDEARSDGRILREVLTRHPVTLMQATPTTWGLVYDQIHDLLSGCRLLSGGEPLPSALARRLVATGCLLYNGYAPSETTIHSTSSHVRPGFKRIDIGSPMDNITAFVLDRYGRELPIGVRGELCIAGAGVALGYHGKPELTADRFREHPRHGRYYRTGDLACWLDQGTIELHGRIDRQVKLRGHRIELGEVEAVLLEHPDVRGAAVVVDGRTPGDGAVLTAFLDVADSAEGDEEGMAERLWAHARSLLPTAAVPQEFFVLESLPTTANQKVDHLALKRVAQQRRAERTHAAGTVANRGDSLVDTLTAIWRELLGRSDIDADANFFTHGGHSLLGAQLVQQVDRFGGVQLRLADLFKHPTPTMLAAYVRRLRSHAPASETSSVD</sequence>
<evidence type="ECO:0000313" key="5">
    <source>
        <dbReference type="EMBL" id="MCQ8835687.1"/>
    </source>
</evidence>
<accession>A0A9X2M5C6</accession>
<dbReference type="Pfam" id="PF00668">
    <property type="entry name" value="Condensation"/>
    <property type="match status" value="1"/>
</dbReference>
<dbReference type="GO" id="GO:0044550">
    <property type="term" value="P:secondary metabolite biosynthetic process"/>
    <property type="evidence" value="ECO:0007669"/>
    <property type="project" value="TreeGrafter"/>
</dbReference>
<keyword evidence="6" id="KW-1185">Reference proteome</keyword>
<dbReference type="InterPro" id="IPR023213">
    <property type="entry name" value="CAT-like_dom_sf"/>
</dbReference>
<dbReference type="InterPro" id="IPR020845">
    <property type="entry name" value="AMP-binding_CS"/>
</dbReference>
<dbReference type="Gene3D" id="3.30.559.30">
    <property type="entry name" value="Nonribosomal peptide synthetase, condensation domain"/>
    <property type="match status" value="1"/>
</dbReference>
<dbReference type="Pfam" id="PF13193">
    <property type="entry name" value="AMP-binding_C"/>
    <property type="match status" value="1"/>
</dbReference>
<name>A0A9X2M5C6_STRMQ</name>
<dbReference type="Gene3D" id="3.30.559.10">
    <property type="entry name" value="Chloramphenicol acetyltransferase-like domain"/>
    <property type="match status" value="1"/>
</dbReference>
<dbReference type="PROSITE" id="PS50075">
    <property type="entry name" value="CARRIER"/>
    <property type="match status" value="1"/>
</dbReference>
<dbReference type="PROSITE" id="PS00455">
    <property type="entry name" value="AMP_BINDING"/>
    <property type="match status" value="1"/>
</dbReference>
<dbReference type="GO" id="GO:0043041">
    <property type="term" value="P:amino acid activation for nonribosomal peptide biosynthetic process"/>
    <property type="evidence" value="ECO:0007669"/>
    <property type="project" value="TreeGrafter"/>
</dbReference>
<dbReference type="Gene3D" id="3.30.300.30">
    <property type="match status" value="1"/>
</dbReference>
<dbReference type="InterPro" id="IPR020806">
    <property type="entry name" value="PKS_PP-bd"/>
</dbReference>
<dbReference type="GO" id="GO:0031177">
    <property type="term" value="F:phosphopantetheine binding"/>
    <property type="evidence" value="ECO:0007669"/>
    <property type="project" value="InterPro"/>
</dbReference>
<dbReference type="InterPro" id="IPR042099">
    <property type="entry name" value="ANL_N_sf"/>
</dbReference>
<dbReference type="NCBIfam" id="TIGR01733">
    <property type="entry name" value="AA-adenyl-dom"/>
    <property type="match status" value="1"/>
</dbReference>
<dbReference type="InterPro" id="IPR009081">
    <property type="entry name" value="PP-bd_ACP"/>
</dbReference>
<dbReference type="InterPro" id="IPR025110">
    <property type="entry name" value="AMP-bd_C"/>
</dbReference>
<dbReference type="SMART" id="SM00823">
    <property type="entry name" value="PKS_PP"/>
    <property type="match status" value="1"/>
</dbReference>